<dbReference type="InterPro" id="IPR029044">
    <property type="entry name" value="Nucleotide-diphossugar_trans"/>
</dbReference>
<keyword evidence="2" id="KW-1185">Reference proteome</keyword>
<evidence type="ECO:0000313" key="2">
    <source>
        <dbReference type="Proteomes" id="UP000000493"/>
    </source>
</evidence>
<evidence type="ECO:0000313" key="1">
    <source>
        <dbReference type="EMBL" id="AEI48059.1"/>
    </source>
</evidence>
<reference evidence="2" key="1">
    <citation type="submission" date="2011-06" db="EMBL/GenBank/DDBJ databases">
        <title>The complete genome of chromosome of Runella slithyformis DSM 19594.</title>
        <authorList>
            <consortium name="US DOE Joint Genome Institute (JGI-PGF)"/>
            <person name="Lucas S."/>
            <person name="Han J."/>
            <person name="Lapidus A."/>
            <person name="Bruce D."/>
            <person name="Goodwin L."/>
            <person name="Pitluck S."/>
            <person name="Peters L."/>
            <person name="Kyrpides N."/>
            <person name="Mavromatis K."/>
            <person name="Ivanova N."/>
            <person name="Ovchinnikova G."/>
            <person name="Zhang X."/>
            <person name="Misra M."/>
            <person name="Detter J.C."/>
            <person name="Tapia R."/>
            <person name="Han C."/>
            <person name="Land M."/>
            <person name="Hauser L."/>
            <person name="Markowitz V."/>
            <person name="Cheng J.-F."/>
            <person name="Hugenholtz P."/>
            <person name="Woyke T."/>
            <person name="Wu D."/>
            <person name="Tindall B."/>
            <person name="Faehrich R."/>
            <person name="Brambilla E."/>
            <person name="Klenk H.-P."/>
            <person name="Eisen J.A."/>
        </authorList>
    </citation>
    <scope>NUCLEOTIDE SEQUENCE [LARGE SCALE GENOMIC DNA]</scope>
    <source>
        <strain evidence="2">ATCC 29530 / DSM 19594 / LMG 11500 / NCIMB 11436 / LSU 4</strain>
    </source>
</reference>
<sequence length="303" mass="35683">MLTANRSPNNQTAMHVTGFTFIRNALKFDFPIVEAITSILPICDEFVVAVGKSEDDTLALIRQIDPAKIRIIETVWDESLHEGGTVYARETDKAFRAIAEKSDWAFYIQGDEVIHEKDLPTIQAAMQRWKDDGDVDGLLFKYIHFYGSYDYVGDSPQWYRHEIRIVKNNKNIYSYRDAQGFRKDNNQKLRVKPIEASVYHYGWVKDPRVMQEKHLHIHKYWYDDEPEKHIKVSSEGFDYSQIDSLAKFTGTHPAIMNERLTHQNWQFSHDLSHKNLSLKYRLKLWVARLTGWYIGEYRNYKIV</sequence>
<dbReference type="Proteomes" id="UP000000493">
    <property type="component" value="Chromosome"/>
</dbReference>
<dbReference type="AlphaFoldDB" id="A0A7U4E5F0"/>
<reference evidence="1 2" key="2">
    <citation type="journal article" date="2012" name="Stand. Genomic Sci.">
        <title>Complete genome sequence of the aquatic bacterium Runella slithyformis type strain (LSU 4(T)).</title>
        <authorList>
            <person name="Copeland A."/>
            <person name="Zhang X."/>
            <person name="Misra M."/>
            <person name="Lapidus A."/>
            <person name="Nolan M."/>
            <person name="Lucas S."/>
            <person name="Deshpande S."/>
            <person name="Cheng J.F."/>
            <person name="Tapia R."/>
            <person name="Goodwin L.A."/>
            <person name="Pitluck S."/>
            <person name="Liolios K."/>
            <person name="Pagani I."/>
            <person name="Ivanova N."/>
            <person name="Mikhailova N."/>
            <person name="Pati A."/>
            <person name="Chen A."/>
            <person name="Palaniappan K."/>
            <person name="Land M."/>
            <person name="Hauser L."/>
            <person name="Pan C."/>
            <person name="Jeffries C.D."/>
            <person name="Detter J.C."/>
            <person name="Brambilla E.M."/>
            <person name="Rohde M."/>
            <person name="Djao O.D."/>
            <person name="Goker M."/>
            <person name="Sikorski J."/>
            <person name="Tindall B.J."/>
            <person name="Woyke T."/>
            <person name="Bristow J."/>
            <person name="Eisen J.A."/>
            <person name="Markowitz V."/>
            <person name="Hugenholtz P."/>
            <person name="Kyrpides N.C."/>
            <person name="Klenk H.P."/>
            <person name="Mavromatis K."/>
        </authorList>
    </citation>
    <scope>NUCLEOTIDE SEQUENCE [LARGE SCALE GENOMIC DNA]</scope>
    <source>
        <strain evidence="2">ATCC 29530 / DSM 19594 / LMG 11500 / NCIMB 11436 / LSU 4</strain>
    </source>
</reference>
<dbReference type="SUPFAM" id="SSF53448">
    <property type="entry name" value="Nucleotide-diphospho-sugar transferases"/>
    <property type="match status" value="1"/>
</dbReference>
<accession>A0A7U4E5F0</accession>
<organism evidence="1 2">
    <name type="scientific">Runella slithyformis (strain ATCC 29530 / DSM 19594 / LMG 11500 / NCIMB 11436 / LSU 4)</name>
    <dbReference type="NCBI Taxonomy" id="761193"/>
    <lineage>
        <taxon>Bacteria</taxon>
        <taxon>Pseudomonadati</taxon>
        <taxon>Bacteroidota</taxon>
        <taxon>Cytophagia</taxon>
        <taxon>Cytophagales</taxon>
        <taxon>Spirosomataceae</taxon>
        <taxon>Runella</taxon>
    </lineage>
</organism>
<gene>
    <name evidence="1" type="ordered locus">Runsl_1634</name>
</gene>
<proteinExistence type="predicted"/>
<dbReference type="EMBL" id="CP002859">
    <property type="protein sequence ID" value="AEI48059.1"/>
    <property type="molecule type" value="Genomic_DNA"/>
</dbReference>
<evidence type="ECO:0008006" key="3">
    <source>
        <dbReference type="Google" id="ProtNLM"/>
    </source>
</evidence>
<protein>
    <recommendedName>
        <fullName evidence="3">Glycosyltransferase family 2 protein</fullName>
    </recommendedName>
</protein>
<dbReference type="KEGG" id="rsi:Runsl_1634"/>
<name>A0A7U4E5F0_RUNSL</name>